<evidence type="ECO:0000313" key="3">
    <source>
        <dbReference type="EMBL" id="MDL5034600.1"/>
    </source>
</evidence>
<protein>
    <submittedName>
        <fullName evidence="3">DUF2157 domain-containing protein</fullName>
    </submittedName>
</protein>
<feature type="transmembrane region" description="Helical" evidence="1">
    <location>
        <begin position="234"/>
        <end position="251"/>
    </location>
</feature>
<feature type="transmembrane region" description="Helical" evidence="1">
    <location>
        <begin position="97"/>
        <end position="117"/>
    </location>
</feature>
<sequence>MSLHEQLYRWTAEQDLAPPQARQLWALSGLDQPPRDVLERLRLGAAGLAAGLLGLGVMMWVAANWGELPRAARFGLLQGLLASTLLGAWARPAWRGAFGLLALLSLGGLLALFGQTYPTGADAWQLFALWAALALPLCWGARSELVWTPWVLVMVTAIGLWMHAHVGFRWTVTTSTLRVHACGFVALALLCAAMALKPATPGVQPWAWRAAVLLGVISLSATALGGLFEREVQPQFGLGLAVLAGGLAAAWHWREVYALSAQALALDTLLLCGLARAMLEGQHGEPLGTLLVLGLAAAGLLTLSVQLILRRTRAAAVSPEVTP</sequence>
<evidence type="ECO:0000256" key="1">
    <source>
        <dbReference type="SAM" id="Phobius"/>
    </source>
</evidence>
<feature type="transmembrane region" description="Helical" evidence="1">
    <location>
        <begin position="290"/>
        <end position="309"/>
    </location>
</feature>
<gene>
    <name evidence="3" type="ORF">QRD43_22030</name>
</gene>
<evidence type="ECO:0000259" key="2">
    <source>
        <dbReference type="Pfam" id="PF09925"/>
    </source>
</evidence>
<feature type="transmembrane region" description="Helical" evidence="1">
    <location>
        <begin position="208"/>
        <end position="228"/>
    </location>
</feature>
<keyword evidence="1" id="KW-0472">Membrane</keyword>
<feature type="transmembrane region" description="Helical" evidence="1">
    <location>
        <begin position="176"/>
        <end position="196"/>
    </location>
</feature>
<feature type="transmembrane region" description="Helical" evidence="1">
    <location>
        <begin position="43"/>
        <end position="65"/>
    </location>
</feature>
<feature type="transmembrane region" description="Helical" evidence="1">
    <location>
        <begin position="71"/>
        <end position="90"/>
    </location>
</feature>
<dbReference type="EMBL" id="JASVDS010000010">
    <property type="protein sequence ID" value="MDL5034600.1"/>
    <property type="molecule type" value="Genomic_DNA"/>
</dbReference>
<dbReference type="InterPro" id="IPR018677">
    <property type="entry name" value="DUF2157"/>
</dbReference>
<organism evidence="3 4">
    <name type="scientific">Roseateles subflavus</name>
    <dbReference type="NCBI Taxonomy" id="3053353"/>
    <lineage>
        <taxon>Bacteria</taxon>
        <taxon>Pseudomonadati</taxon>
        <taxon>Pseudomonadota</taxon>
        <taxon>Betaproteobacteria</taxon>
        <taxon>Burkholderiales</taxon>
        <taxon>Sphaerotilaceae</taxon>
        <taxon>Roseateles</taxon>
    </lineage>
</organism>
<name>A0ABT7LR38_9BURK</name>
<evidence type="ECO:0000313" key="4">
    <source>
        <dbReference type="Proteomes" id="UP001238603"/>
    </source>
</evidence>
<reference evidence="3 4" key="1">
    <citation type="submission" date="2023-06" db="EMBL/GenBank/DDBJ databases">
        <title>Pelomonas sp. APW6 16S ribosomal RNA gene genome sequencing and assembly.</title>
        <authorList>
            <person name="Woo H."/>
        </authorList>
    </citation>
    <scope>NUCLEOTIDE SEQUENCE [LARGE SCALE GENOMIC DNA]</scope>
    <source>
        <strain evidence="3 4">APW6</strain>
    </source>
</reference>
<comment type="caution">
    <text evidence="3">The sequence shown here is derived from an EMBL/GenBank/DDBJ whole genome shotgun (WGS) entry which is preliminary data.</text>
</comment>
<feature type="transmembrane region" description="Helical" evidence="1">
    <location>
        <begin position="146"/>
        <end position="164"/>
    </location>
</feature>
<dbReference type="RefSeq" id="WP_285984673.1">
    <property type="nucleotide sequence ID" value="NZ_JASVDS010000010.1"/>
</dbReference>
<keyword evidence="1" id="KW-0812">Transmembrane</keyword>
<feature type="domain" description="DUF2157" evidence="2">
    <location>
        <begin position="9"/>
        <end position="147"/>
    </location>
</feature>
<dbReference type="Pfam" id="PF09925">
    <property type="entry name" value="DUF2157"/>
    <property type="match status" value="1"/>
</dbReference>
<keyword evidence="4" id="KW-1185">Reference proteome</keyword>
<keyword evidence="1" id="KW-1133">Transmembrane helix</keyword>
<dbReference type="Proteomes" id="UP001238603">
    <property type="component" value="Unassembled WGS sequence"/>
</dbReference>
<proteinExistence type="predicted"/>
<accession>A0ABT7LR38</accession>